<dbReference type="Proteomes" id="UP000510621">
    <property type="component" value="Chromosome"/>
</dbReference>
<dbReference type="Pfam" id="PF01135">
    <property type="entry name" value="PCMT"/>
    <property type="match status" value="1"/>
</dbReference>
<reference evidence="8" key="1">
    <citation type="submission" date="2020-06" db="EMBL/GenBank/DDBJ databases">
        <title>Analysis procedures for assessing recovery of high quality, complete, closed genomes from Nanopore long read metagenome sequencing.</title>
        <authorList>
            <person name="Bessarab I."/>
            <person name="Arumugam K."/>
            <person name="Haryono M."/>
            <person name="Liu X."/>
            <person name="Roy S."/>
            <person name="Zuniga-Montanez R.E."/>
            <person name="Qiu G."/>
            <person name="Drautz-Moses D.I."/>
            <person name="Law Y.Y."/>
            <person name="Wuertz S."/>
            <person name="Lauro F.M."/>
            <person name="Huson D.H."/>
            <person name="Williams R.B."/>
        </authorList>
    </citation>
    <scope>NUCLEOTIDE SEQUENCE [LARGE SCALE GENOMIC DNA]</scope>
    <source>
        <strain evidence="8">SSD2</strain>
    </source>
</reference>
<accession>A0A7L6AYE1</accession>
<dbReference type="EMBL" id="CP059265">
    <property type="protein sequence ID" value="QLQ34033.1"/>
    <property type="molecule type" value="Genomic_DNA"/>
</dbReference>
<dbReference type="KEGG" id="this:HZT40_00160"/>
<keyword evidence="4 7" id="KW-0489">Methyltransferase</keyword>
<dbReference type="AlphaFoldDB" id="A0A7L6AYE1"/>
<dbReference type="GO" id="GO:0030091">
    <property type="term" value="P:protein repair"/>
    <property type="evidence" value="ECO:0007669"/>
    <property type="project" value="UniProtKB-UniRule"/>
</dbReference>
<dbReference type="NCBIfam" id="NF001453">
    <property type="entry name" value="PRK00312.1"/>
    <property type="match status" value="1"/>
</dbReference>
<dbReference type="GO" id="GO:0004719">
    <property type="term" value="F:protein-L-isoaspartate (D-aspartate) O-methyltransferase activity"/>
    <property type="evidence" value="ECO:0007669"/>
    <property type="project" value="UniProtKB-UniRule"/>
</dbReference>
<keyword evidence="5 7" id="KW-0808">Transferase</keyword>
<evidence type="ECO:0000256" key="3">
    <source>
        <dbReference type="ARBA" id="ARBA00022490"/>
    </source>
</evidence>
<dbReference type="NCBIfam" id="TIGR00080">
    <property type="entry name" value="pimt"/>
    <property type="match status" value="1"/>
</dbReference>
<dbReference type="SUPFAM" id="SSF53335">
    <property type="entry name" value="S-adenosyl-L-methionine-dependent methyltransferases"/>
    <property type="match status" value="1"/>
</dbReference>
<dbReference type="GO" id="GO:0032259">
    <property type="term" value="P:methylation"/>
    <property type="evidence" value="ECO:0007669"/>
    <property type="project" value="UniProtKB-KW"/>
</dbReference>
<evidence type="ECO:0000313" key="8">
    <source>
        <dbReference type="EMBL" id="QLQ34033.1"/>
    </source>
</evidence>
<evidence type="ECO:0000256" key="6">
    <source>
        <dbReference type="ARBA" id="ARBA00022691"/>
    </source>
</evidence>
<dbReference type="PANTHER" id="PTHR11579:SF0">
    <property type="entry name" value="PROTEIN-L-ISOASPARTATE(D-ASPARTATE) O-METHYLTRANSFERASE"/>
    <property type="match status" value="1"/>
</dbReference>
<dbReference type="PANTHER" id="PTHR11579">
    <property type="entry name" value="PROTEIN-L-ISOASPARTATE O-METHYLTRANSFERASE"/>
    <property type="match status" value="1"/>
</dbReference>
<dbReference type="FunFam" id="3.40.50.150:FF:000010">
    <property type="entry name" value="Protein-L-isoaspartate O-methyltransferase"/>
    <property type="match status" value="1"/>
</dbReference>
<keyword evidence="3 7" id="KW-0963">Cytoplasm</keyword>
<dbReference type="HAMAP" id="MF_00090">
    <property type="entry name" value="PIMT"/>
    <property type="match status" value="1"/>
</dbReference>
<proteinExistence type="inferred from homology"/>
<evidence type="ECO:0000256" key="4">
    <source>
        <dbReference type="ARBA" id="ARBA00022603"/>
    </source>
</evidence>
<name>A0A7L6AYE1_9GAMM</name>
<dbReference type="EC" id="2.1.1.77" evidence="7"/>
<dbReference type="CDD" id="cd02440">
    <property type="entry name" value="AdoMet_MTases"/>
    <property type="match status" value="1"/>
</dbReference>
<dbReference type="InterPro" id="IPR000682">
    <property type="entry name" value="PCMT"/>
</dbReference>
<evidence type="ECO:0000256" key="7">
    <source>
        <dbReference type="HAMAP-Rule" id="MF_00090"/>
    </source>
</evidence>
<gene>
    <name evidence="7" type="primary">pcm</name>
    <name evidence="8" type="ORF">HZT40_00160</name>
</gene>
<evidence type="ECO:0000313" key="9">
    <source>
        <dbReference type="Proteomes" id="UP000510621"/>
    </source>
</evidence>
<keyword evidence="6 7" id="KW-0949">S-adenosyl-L-methionine</keyword>
<feature type="active site" evidence="7">
    <location>
        <position position="72"/>
    </location>
</feature>
<sequence>MGLRKLDIEGIGMTSQRTRNRLVARLMEKGVRNEAVLQVMSRMPRHLFVDEALASRSYEDTALPIGHGQTISQPYIVARMTELLLEGEKPPCKVLEVGTGSGYQAAILSPLVDRVFTVERVEPLFRSTQELLHALGFRNIHMFLRDGSWGLPQEAPFDAIIATAAPEVAPPALLEQLAVGGRLVIPVGKQSGYQLLQVIVRHSETAYSVVEHEAVQFVPMVNDKP</sequence>
<evidence type="ECO:0000256" key="2">
    <source>
        <dbReference type="ARBA" id="ARBA00005369"/>
    </source>
</evidence>
<comment type="similarity">
    <text evidence="2 7">Belongs to the methyltransferase superfamily. L-isoaspartyl/D-aspartyl protein methyltransferase family.</text>
</comment>
<evidence type="ECO:0000256" key="1">
    <source>
        <dbReference type="ARBA" id="ARBA00004496"/>
    </source>
</evidence>
<protein>
    <recommendedName>
        <fullName evidence="7">Protein-L-isoaspartate O-methyltransferase</fullName>
        <ecNumber evidence="7">2.1.1.77</ecNumber>
    </recommendedName>
    <alternativeName>
        <fullName evidence="7">L-isoaspartyl protein carboxyl methyltransferase</fullName>
    </alternativeName>
    <alternativeName>
        <fullName evidence="7">Protein L-isoaspartyl methyltransferase</fullName>
    </alternativeName>
    <alternativeName>
        <fullName evidence="7">Protein-beta-aspartate methyltransferase</fullName>
        <shortName evidence="7">PIMT</shortName>
    </alternativeName>
</protein>
<comment type="subcellular location">
    <subcellularLocation>
        <location evidence="1 7">Cytoplasm</location>
    </subcellularLocation>
</comment>
<dbReference type="InterPro" id="IPR029063">
    <property type="entry name" value="SAM-dependent_MTases_sf"/>
</dbReference>
<dbReference type="GO" id="GO:0005737">
    <property type="term" value="C:cytoplasm"/>
    <property type="evidence" value="ECO:0007669"/>
    <property type="project" value="UniProtKB-SubCell"/>
</dbReference>
<comment type="catalytic activity">
    <reaction evidence="7">
        <text>[protein]-L-isoaspartate + S-adenosyl-L-methionine = [protein]-L-isoaspartate alpha-methyl ester + S-adenosyl-L-homocysteine</text>
        <dbReference type="Rhea" id="RHEA:12705"/>
        <dbReference type="Rhea" id="RHEA-COMP:12143"/>
        <dbReference type="Rhea" id="RHEA-COMP:12144"/>
        <dbReference type="ChEBI" id="CHEBI:57856"/>
        <dbReference type="ChEBI" id="CHEBI:59789"/>
        <dbReference type="ChEBI" id="CHEBI:90596"/>
        <dbReference type="ChEBI" id="CHEBI:90598"/>
        <dbReference type="EC" id="2.1.1.77"/>
    </reaction>
</comment>
<organism evidence="8 9">
    <name type="scientific">Candidatus Thiothrix singaporensis</name>
    <dbReference type="NCBI Taxonomy" id="2799669"/>
    <lineage>
        <taxon>Bacteria</taxon>
        <taxon>Pseudomonadati</taxon>
        <taxon>Pseudomonadota</taxon>
        <taxon>Gammaproteobacteria</taxon>
        <taxon>Thiotrichales</taxon>
        <taxon>Thiotrichaceae</taxon>
        <taxon>Thiothrix</taxon>
    </lineage>
</organism>
<keyword evidence="9" id="KW-1185">Reference proteome</keyword>
<evidence type="ECO:0000256" key="5">
    <source>
        <dbReference type="ARBA" id="ARBA00022679"/>
    </source>
</evidence>
<dbReference type="Gene3D" id="3.40.50.150">
    <property type="entry name" value="Vaccinia Virus protein VP39"/>
    <property type="match status" value="1"/>
</dbReference>
<comment type="function">
    <text evidence="7">Catalyzes the methyl esterification of L-isoaspartyl residues in peptides and proteins that result from spontaneous decomposition of normal L-aspartyl and L-asparaginyl residues. It plays a role in the repair and/or degradation of damaged proteins.</text>
</comment>